<feature type="transmembrane region" description="Helical" evidence="1">
    <location>
        <begin position="305"/>
        <end position="327"/>
    </location>
</feature>
<keyword evidence="1" id="KW-0472">Membrane</keyword>
<feature type="transmembrane region" description="Helical" evidence="1">
    <location>
        <begin position="219"/>
        <end position="241"/>
    </location>
</feature>
<organism evidence="2 3">
    <name type="scientific">Candidatus Mediterraneibacter tabaqchaliae</name>
    <dbReference type="NCBI Taxonomy" id="2838689"/>
    <lineage>
        <taxon>Bacteria</taxon>
        <taxon>Bacillati</taxon>
        <taxon>Bacillota</taxon>
        <taxon>Clostridia</taxon>
        <taxon>Lachnospirales</taxon>
        <taxon>Lachnospiraceae</taxon>
        <taxon>Mediterraneibacter</taxon>
    </lineage>
</organism>
<feature type="transmembrane region" description="Helical" evidence="1">
    <location>
        <begin position="361"/>
        <end position="388"/>
    </location>
</feature>
<evidence type="ECO:0000256" key="1">
    <source>
        <dbReference type="SAM" id="Phobius"/>
    </source>
</evidence>
<dbReference type="Pfam" id="PF13687">
    <property type="entry name" value="DUF4153"/>
    <property type="match status" value="1"/>
</dbReference>
<accession>A0A9D2R2G2</accession>
<comment type="caution">
    <text evidence="2">The sequence shown here is derived from an EMBL/GenBank/DDBJ whole genome shotgun (WGS) entry which is preliminary data.</text>
</comment>
<reference evidence="2" key="2">
    <citation type="submission" date="2021-04" db="EMBL/GenBank/DDBJ databases">
        <authorList>
            <person name="Gilroy R."/>
        </authorList>
    </citation>
    <scope>NUCLEOTIDE SEQUENCE</scope>
    <source>
        <strain evidence="2">ChiGjej3B3-11674</strain>
    </source>
</reference>
<feature type="transmembrane region" description="Helical" evidence="1">
    <location>
        <begin position="12"/>
        <end position="32"/>
    </location>
</feature>
<feature type="transmembrane region" description="Helical" evidence="1">
    <location>
        <begin position="262"/>
        <end position="285"/>
    </location>
</feature>
<evidence type="ECO:0000313" key="2">
    <source>
        <dbReference type="EMBL" id="HJD34155.1"/>
    </source>
</evidence>
<proteinExistence type="predicted"/>
<feature type="transmembrane region" description="Helical" evidence="1">
    <location>
        <begin position="67"/>
        <end position="100"/>
    </location>
</feature>
<feature type="transmembrane region" description="Helical" evidence="1">
    <location>
        <begin position="395"/>
        <end position="413"/>
    </location>
</feature>
<sequence length="503" mass="57755">MDNIFVRRMRENYRWFLMASLIYGMIFTFCLYKNMSGITFPVLTAVSLAFSVMYLRKAGIRFQKGTIRYFTGILLLGIATVMTDSGFLHFFNCVGILLLYMMSMAHQFYKDKEWGFAEYIKNFFIMAGTWVISAGDIFCGSGKNKKKEVDNSVESGRVLWIKRRGFRSVLIGILAAVLLLIVVLPLLMASDQIFSHIFNRFFNLINPMSFLEKIDIGNIMGLVFTFLFGSVFIYAFFAGIFRMNLAGKAERKNKGADPVAGITFAGIMAAVYLIYSGIQILFLFLRLDTGLPEGITYSQYAHQGFWQLIAVSLINFTAVLICQMVFGENRILKVLLTVVSACTCIMIVSAAYRMILYVSEYYLTFLRVLVLWFLMVLMFIFFGVIYSIYRKNFGLFRYITAVVSVCYILFAFGRPDTFIAEYNISHAEDASELDVFYLTYLSKDTAPLLAEIDRDEIRDQDVMDSLDIYFKNIEGEKRLSFREWNYSRAEAEKAAAKWLGQKE</sequence>
<feature type="transmembrane region" description="Helical" evidence="1">
    <location>
        <begin position="334"/>
        <end position="355"/>
    </location>
</feature>
<feature type="transmembrane region" description="Helical" evidence="1">
    <location>
        <begin position="120"/>
        <end position="139"/>
    </location>
</feature>
<protein>
    <submittedName>
        <fullName evidence="2">DUF4173 domain-containing protein</fullName>
    </submittedName>
</protein>
<dbReference type="EMBL" id="DWUV01000119">
    <property type="protein sequence ID" value="HJD34155.1"/>
    <property type="molecule type" value="Genomic_DNA"/>
</dbReference>
<reference evidence="2" key="1">
    <citation type="journal article" date="2021" name="PeerJ">
        <title>Extensive microbial diversity within the chicken gut microbiome revealed by metagenomics and culture.</title>
        <authorList>
            <person name="Gilroy R."/>
            <person name="Ravi A."/>
            <person name="Getino M."/>
            <person name="Pursley I."/>
            <person name="Horton D.L."/>
            <person name="Alikhan N.F."/>
            <person name="Baker D."/>
            <person name="Gharbi K."/>
            <person name="Hall N."/>
            <person name="Watson M."/>
            <person name="Adriaenssens E.M."/>
            <person name="Foster-Nyarko E."/>
            <person name="Jarju S."/>
            <person name="Secka A."/>
            <person name="Antonio M."/>
            <person name="Oren A."/>
            <person name="Chaudhuri R.R."/>
            <person name="La Ragione R."/>
            <person name="Hildebrand F."/>
            <person name="Pallen M.J."/>
        </authorList>
    </citation>
    <scope>NUCLEOTIDE SEQUENCE</scope>
    <source>
        <strain evidence="2">ChiGjej3B3-11674</strain>
    </source>
</reference>
<feature type="transmembrane region" description="Helical" evidence="1">
    <location>
        <begin position="169"/>
        <end position="188"/>
    </location>
</feature>
<feature type="transmembrane region" description="Helical" evidence="1">
    <location>
        <begin position="38"/>
        <end position="55"/>
    </location>
</feature>
<gene>
    <name evidence="2" type="ORF">H9911_06415</name>
</gene>
<keyword evidence="1" id="KW-0812">Transmembrane</keyword>
<dbReference type="InterPro" id="IPR025291">
    <property type="entry name" value="DUF4153"/>
</dbReference>
<evidence type="ECO:0000313" key="3">
    <source>
        <dbReference type="Proteomes" id="UP000823897"/>
    </source>
</evidence>
<keyword evidence="1" id="KW-1133">Transmembrane helix</keyword>
<dbReference type="AlphaFoldDB" id="A0A9D2R2G2"/>
<dbReference type="Proteomes" id="UP000823897">
    <property type="component" value="Unassembled WGS sequence"/>
</dbReference>
<name>A0A9D2R2G2_9FIRM</name>